<keyword evidence="3 6" id="KW-0812">Transmembrane</keyword>
<organism evidence="7 8">
    <name type="scientific">Bordetella genomosp. 8</name>
    <dbReference type="NCBI Taxonomy" id="1416806"/>
    <lineage>
        <taxon>Bacteria</taxon>
        <taxon>Pseudomonadati</taxon>
        <taxon>Pseudomonadota</taxon>
        <taxon>Betaproteobacteria</taxon>
        <taxon>Burkholderiales</taxon>
        <taxon>Alcaligenaceae</taxon>
        <taxon>Bordetella</taxon>
    </lineage>
</organism>
<dbReference type="STRING" id="1416806.CAL12_21465"/>
<keyword evidence="4 6" id="KW-0472">Membrane</keyword>
<dbReference type="KEGG" id="bgv:CAL12_21465"/>
<evidence type="ECO:0000313" key="7">
    <source>
        <dbReference type="EMBL" id="ARP83131.1"/>
    </source>
</evidence>
<comment type="subcellular location">
    <subcellularLocation>
        <location evidence="1">Cell outer membrane</location>
    </subcellularLocation>
</comment>
<dbReference type="GO" id="GO:0015562">
    <property type="term" value="F:efflux transmembrane transporter activity"/>
    <property type="evidence" value="ECO:0007669"/>
    <property type="project" value="InterPro"/>
</dbReference>
<evidence type="ECO:0000313" key="8">
    <source>
        <dbReference type="Proteomes" id="UP000194151"/>
    </source>
</evidence>
<dbReference type="PANTHER" id="PTHR30026:SF21">
    <property type="entry name" value="SLR1270 PROTEIN"/>
    <property type="match status" value="1"/>
</dbReference>
<dbReference type="Proteomes" id="UP000194151">
    <property type="component" value="Chromosome"/>
</dbReference>
<dbReference type="GO" id="GO:1990281">
    <property type="term" value="C:efflux pump complex"/>
    <property type="evidence" value="ECO:0007669"/>
    <property type="project" value="TreeGrafter"/>
</dbReference>
<name>A0A1W6YQ36_9BORD</name>
<keyword evidence="2" id="KW-1134">Transmembrane beta strand</keyword>
<evidence type="ECO:0000256" key="6">
    <source>
        <dbReference type="SAM" id="Phobius"/>
    </source>
</evidence>
<evidence type="ECO:0000256" key="1">
    <source>
        <dbReference type="ARBA" id="ARBA00004442"/>
    </source>
</evidence>
<keyword evidence="6" id="KW-1133">Transmembrane helix</keyword>
<sequence>MDPTQITTPHPRRPFSSLRHLVFLAAALALAGCGTVALHPLTADELARGTAADKAAASQDVESIKGPLSLDEAIARALKYNLDRRVKMMEEALALDQLDAASWDMLPKLMAQAGYSHRNNDLITRSVDSVTGEPSLSHPYISSARTHKTYDLGLTWNLLDFGLGYIEAKQQADRVLIAAERRRKAMHVLVQDVQVAFWRTVSAQMLHDRVGQAIAVAEQALQDAQKAEAERLRSPIDALRYQRQLLENLNLLESIQMELDAGHIELAQLINAPFDQDFRVLEPREPIDSALRDMPVKRMEELALSQNADIREQHYASRIAAEETWRTLLKLFPNLSFNYGVRHDTDSYLINKTWNETGLQLSWNVFNLLSAPSQKKLADAGVKLADQRRIATQMAVLAKVYLSRLQYESALQQYTRADEIWRADAQIAEYVKNRAAAQAQSKLEQVSNDTVAIVSLLRRYQSLSQLQSASGRLQSTLGMEPTIGSVGDLSLEALTKQVSAAGTWTASAAAH</sequence>
<feature type="transmembrane region" description="Helical" evidence="6">
    <location>
        <begin position="21"/>
        <end position="41"/>
    </location>
</feature>
<keyword evidence="8" id="KW-1185">Reference proteome</keyword>
<dbReference type="SUPFAM" id="SSF56954">
    <property type="entry name" value="Outer membrane efflux proteins (OEP)"/>
    <property type="match status" value="1"/>
</dbReference>
<dbReference type="AlphaFoldDB" id="A0A1W6YQ36"/>
<dbReference type="GO" id="GO:0015288">
    <property type="term" value="F:porin activity"/>
    <property type="evidence" value="ECO:0007669"/>
    <property type="project" value="TreeGrafter"/>
</dbReference>
<protein>
    <submittedName>
        <fullName evidence="7">Transporter</fullName>
    </submittedName>
</protein>
<proteinExistence type="predicted"/>
<accession>A0A1W6YQ36</accession>
<gene>
    <name evidence="7" type="ORF">CAL12_21465</name>
</gene>
<dbReference type="RefSeq" id="WP_086066473.1">
    <property type="nucleotide sequence ID" value="NZ_CP021108.1"/>
</dbReference>
<evidence type="ECO:0000256" key="4">
    <source>
        <dbReference type="ARBA" id="ARBA00023136"/>
    </source>
</evidence>
<dbReference type="InterPro" id="IPR051906">
    <property type="entry name" value="TolC-like"/>
</dbReference>
<dbReference type="GO" id="GO:0009279">
    <property type="term" value="C:cell outer membrane"/>
    <property type="evidence" value="ECO:0007669"/>
    <property type="project" value="UniProtKB-SubCell"/>
</dbReference>
<dbReference type="OrthoDB" id="9764652at2"/>
<keyword evidence="5" id="KW-0998">Cell outer membrane</keyword>
<reference evidence="7 8" key="1">
    <citation type="submission" date="2017-05" db="EMBL/GenBank/DDBJ databases">
        <title>Complete and WGS of Bordetella genogroups.</title>
        <authorList>
            <person name="Spilker T."/>
            <person name="LiPuma J."/>
        </authorList>
    </citation>
    <scope>NUCLEOTIDE SEQUENCE [LARGE SCALE GENOMIC DNA]</scope>
    <source>
        <strain evidence="7 8">AU19157</strain>
    </source>
</reference>
<evidence type="ECO:0000256" key="3">
    <source>
        <dbReference type="ARBA" id="ARBA00022692"/>
    </source>
</evidence>
<evidence type="ECO:0000256" key="2">
    <source>
        <dbReference type="ARBA" id="ARBA00022452"/>
    </source>
</evidence>
<evidence type="ECO:0000256" key="5">
    <source>
        <dbReference type="ARBA" id="ARBA00023237"/>
    </source>
</evidence>
<dbReference type="PANTHER" id="PTHR30026">
    <property type="entry name" value="OUTER MEMBRANE PROTEIN TOLC"/>
    <property type="match status" value="1"/>
</dbReference>
<dbReference type="Gene3D" id="1.20.1600.10">
    <property type="entry name" value="Outer membrane efflux proteins (OEP)"/>
    <property type="match status" value="1"/>
</dbReference>
<dbReference type="EMBL" id="CP021108">
    <property type="protein sequence ID" value="ARP83131.1"/>
    <property type="molecule type" value="Genomic_DNA"/>
</dbReference>